<sequence>MKNFSKVMLSIIFTALIVGSVQPVLADEITDLFKPVPIRNSEYQFHLQVVVRDSHGQLVSVTESTNGYYVPHDVTDEAFDRNFGKKEIVTVDDIKYEKVQYIVKDRHYKVPYKLMFFIPAVIEVSYGSETIIVDAFIFQAFVPLVYLEEDDVVDTQWTIFRKLN</sequence>
<accession>A0A7K4MNB9</accession>
<evidence type="ECO:0000313" key="2">
    <source>
        <dbReference type="Proteomes" id="UP000523105"/>
    </source>
</evidence>
<dbReference type="AlphaFoldDB" id="A0A7K4MNB9"/>
<organism evidence="1 2">
    <name type="scientific">Marine Group I thaumarchaeote</name>
    <dbReference type="NCBI Taxonomy" id="2511932"/>
    <lineage>
        <taxon>Archaea</taxon>
        <taxon>Nitrososphaerota</taxon>
        <taxon>Marine Group I</taxon>
    </lineage>
</organism>
<protein>
    <submittedName>
        <fullName evidence="1">Uncharacterized protein</fullName>
    </submittedName>
</protein>
<dbReference type="EMBL" id="JACASV010000010">
    <property type="protein sequence ID" value="NWJ43070.1"/>
    <property type="molecule type" value="Genomic_DNA"/>
</dbReference>
<comment type="caution">
    <text evidence="1">The sequence shown here is derived from an EMBL/GenBank/DDBJ whole genome shotgun (WGS) entry which is preliminary data.</text>
</comment>
<name>A0A7K4MNB9_9ARCH</name>
<proteinExistence type="predicted"/>
<evidence type="ECO:0000313" key="1">
    <source>
        <dbReference type="EMBL" id="NWJ43070.1"/>
    </source>
</evidence>
<gene>
    <name evidence="1" type="ORF">HX837_02480</name>
</gene>
<reference evidence="1 2" key="1">
    <citation type="journal article" date="2019" name="Environ. Microbiol.">
        <title>Genomics insights into ecotype formation of ammonia-oxidizing archaea in the deep ocean.</title>
        <authorList>
            <person name="Wang Y."/>
            <person name="Huang J.M."/>
            <person name="Cui G.J."/>
            <person name="Nunoura T."/>
            <person name="Takaki Y."/>
            <person name="Li W.L."/>
            <person name="Li J."/>
            <person name="Gao Z.M."/>
            <person name="Takai K."/>
            <person name="Zhang A.Q."/>
            <person name="Stepanauskas R."/>
        </authorList>
    </citation>
    <scope>NUCLEOTIDE SEQUENCE [LARGE SCALE GENOMIC DNA]</scope>
    <source>
        <strain evidence="1 2">L15b</strain>
    </source>
</reference>
<dbReference type="Proteomes" id="UP000523105">
    <property type="component" value="Unassembled WGS sequence"/>
</dbReference>